<dbReference type="EMBL" id="JNBS01000392">
    <property type="protein sequence ID" value="OQS05995.1"/>
    <property type="molecule type" value="Genomic_DNA"/>
</dbReference>
<keyword evidence="1" id="KW-1133">Transmembrane helix</keyword>
<name>A0A1W0A6W7_9STRA</name>
<reference evidence="3 4" key="1">
    <citation type="journal article" date="2014" name="Genome Biol. Evol.">
        <title>The secreted proteins of Achlya hypogyna and Thraustotheca clavata identify the ancestral oomycete secretome and reveal gene acquisitions by horizontal gene transfer.</title>
        <authorList>
            <person name="Misner I."/>
            <person name="Blouin N."/>
            <person name="Leonard G."/>
            <person name="Richards T.A."/>
            <person name="Lane C.E."/>
        </authorList>
    </citation>
    <scope>NUCLEOTIDE SEQUENCE [LARGE SCALE GENOMIC DNA]</scope>
    <source>
        <strain evidence="3 4">ATCC 34112</strain>
    </source>
</reference>
<evidence type="ECO:0000259" key="2">
    <source>
        <dbReference type="Pfam" id="PF25342"/>
    </source>
</evidence>
<dbReference type="AlphaFoldDB" id="A0A1W0A6W7"/>
<keyword evidence="1" id="KW-0812">Transmembrane</keyword>
<dbReference type="Proteomes" id="UP000243217">
    <property type="component" value="Unassembled WGS sequence"/>
</dbReference>
<dbReference type="OrthoDB" id="69177at2759"/>
<dbReference type="Pfam" id="PF25342">
    <property type="entry name" value="GT_PLOD"/>
    <property type="match status" value="1"/>
</dbReference>
<keyword evidence="4" id="KW-1185">Reference proteome</keyword>
<proteinExistence type="predicted"/>
<evidence type="ECO:0000256" key="1">
    <source>
        <dbReference type="SAM" id="Phobius"/>
    </source>
</evidence>
<accession>A0A1W0A6W7</accession>
<organism evidence="3 4">
    <name type="scientific">Thraustotheca clavata</name>
    <dbReference type="NCBI Taxonomy" id="74557"/>
    <lineage>
        <taxon>Eukaryota</taxon>
        <taxon>Sar</taxon>
        <taxon>Stramenopiles</taxon>
        <taxon>Oomycota</taxon>
        <taxon>Saprolegniomycetes</taxon>
        <taxon>Saprolegniales</taxon>
        <taxon>Achlyaceae</taxon>
        <taxon>Thraustotheca</taxon>
    </lineage>
</organism>
<dbReference type="InterPro" id="IPR057589">
    <property type="entry name" value="GT_PLOD"/>
</dbReference>
<evidence type="ECO:0000313" key="3">
    <source>
        <dbReference type="EMBL" id="OQS05995.1"/>
    </source>
</evidence>
<sequence length="410" mass="46895">MWQRLQIFLAVLGVYGIYSLLHNTFMLHFHQEQDLSTRVSSTDISTSLAMTNTVPIKVVNASFTPGKLHIVTLADNPTREELCPSAASLYTQGYVLGVLGWNYSDTFFDKKTCGTPCQANRDHNNRFGQQKKLHWLHYYLEHHPSLHDDDLVLFTDAWDVIVNGNVSTIPQLFLKQTMGKRGVIFNGEPSCGDSFGMNGHYGDKLREKQWPIRLHKEQKLHYANGRDMCYAIAVKTMISTPISGPNWSLGSGGIVGDVATVREFLRRVHQIRIEQELEYAKNPEQSFLFEGDQILFQLAYLRFPEINAIIDTQAEIFFVLSFLVGEGDFTEFSMEKGCTMNYLANNIGSKFTLNNITPIFFHFPGSSKRHLNQCFSCVARERAHLRPNQYFMDIDRQQNVSIHDVCQRYA</sequence>
<evidence type="ECO:0000313" key="4">
    <source>
        <dbReference type="Proteomes" id="UP000243217"/>
    </source>
</evidence>
<comment type="caution">
    <text evidence="3">The sequence shown here is derived from an EMBL/GenBank/DDBJ whole genome shotgun (WGS) entry which is preliminary data.</text>
</comment>
<feature type="domain" description="PLOD1-3-like GT" evidence="2">
    <location>
        <begin position="120"/>
        <end position="193"/>
    </location>
</feature>
<protein>
    <recommendedName>
        <fullName evidence="2">PLOD1-3-like GT domain-containing protein</fullName>
    </recommendedName>
</protein>
<keyword evidence="1" id="KW-0472">Membrane</keyword>
<feature type="transmembrane region" description="Helical" evidence="1">
    <location>
        <begin position="7"/>
        <end position="29"/>
    </location>
</feature>
<dbReference type="CDD" id="cd22997">
    <property type="entry name" value="GT_LH"/>
    <property type="match status" value="1"/>
</dbReference>
<gene>
    <name evidence="3" type="ORF">THRCLA_01932</name>
</gene>